<evidence type="ECO:0000313" key="2">
    <source>
        <dbReference type="Proteomes" id="UP000199648"/>
    </source>
</evidence>
<name>A0A1G5R1T1_9GAMM</name>
<proteinExistence type="predicted"/>
<dbReference type="NCBIfam" id="TIGR04256">
    <property type="entry name" value="GxxExxY"/>
    <property type="match status" value="1"/>
</dbReference>
<dbReference type="RefSeq" id="WP_175452626.1">
    <property type="nucleotide sequence ID" value="NZ_FMWD01000017.1"/>
</dbReference>
<protein>
    <submittedName>
        <fullName evidence="1">GxxExxY protein</fullName>
    </submittedName>
</protein>
<dbReference type="Pfam" id="PF13366">
    <property type="entry name" value="PDDEXK_3"/>
    <property type="match status" value="1"/>
</dbReference>
<dbReference type="InterPro" id="IPR026350">
    <property type="entry name" value="GxxExxY"/>
</dbReference>
<dbReference type="AlphaFoldDB" id="A0A1G5R1T1"/>
<sequence length="125" mass="14126">MMIEEIGREVVDSAIRVHSKLGPGLLESTYEVCLEHELRKRGVVVERQVSQPVAYDGVKLDAGYRLDMLVEGEVVLELKAVEHINDLHLAQILGYLRLGGFRLGYLLNFNVLRMKQGIRRVVNGI</sequence>
<evidence type="ECO:0000313" key="1">
    <source>
        <dbReference type="EMBL" id="SCZ67957.1"/>
    </source>
</evidence>
<reference evidence="1 2" key="1">
    <citation type="submission" date="2016-10" db="EMBL/GenBank/DDBJ databases">
        <authorList>
            <person name="de Groot N.N."/>
        </authorList>
    </citation>
    <scope>NUCLEOTIDE SEQUENCE [LARGE SCALE GENOMIC DNA]</scope>
    <source>
        <strain evidence="1 2">HLD2</strain>
    </source>
</reference>
<dbReference type="Proteomes" id="UP000199648">
    <property type="component" value="Unassembled WGS sequence"/>
</dbReference>
<dbReference type="EMBL" id="FMWD01000017">
    <property type="protein sequence ID" value="SCZ67957.1"/>
    <property type="molecule type" value="Genomic_DNA"/>
</dbReference>
<gene>
    <name evidence="1" type="ORF">SAMN03097708_03236</name>
</gene>
<organism evidence="1 2">
    <name type="scientific">Thiohalomonas denitrificans</name>
    <dbReference type="NCBI Taxonomy" id="415747"/>
    <lineage>
        <taxon>Bacteria</taxon>
        <taxon>Pseudomonadati</taxon>
        <taxon>Pseudomonadota</taxon>
        <taxon>Gammaproteobacteria</taxon>
        <taxon>Thiohalomonadales</taxon>
        <taxon>Thiohalomonadaceae</taxon>
        <taxon>Thiohalomonas</taxon>
    </lineage>
</organism>
<dbReference type="STRING" id="415747.SAMN03097708_03236"/>
<accession>A0A1G5R1T1</accession>
<keyword evidence="2" id="KW-1185">Reference proteome</keyword>